<dbReference type="InterPro" id="IPR000683">
    <property type="entry name" value="Gfo/Idh/MocA-like_OxRdtase_N"/>
</dbReference>
<accession>A0A517SUY8</accession>
<dbReference type="Pfam" id="PF01408">
    <property type="entry name" value="GFO_IDH_MocA"/>
    <property type="match status" value="1"/>
</dbReference>
<protein>
    <submittedName>
        <fullName evidence="3">Putative oxidoreductase</fullName>
    </submittedName>
</protein>
<dbReference type="PANTHER" id="PTHR43818:SF5">
    <property type="entry name" value="OXIDOREDUCTASE FAMILY PROTEIN"/>
    <property type="match status" value="1"/>
</dbReference>
<dbReference type="GO" id="GO:0000166">
    <property type="term" value="F:nucleotide binding"/>
    <property type="evidence" value="ECO:0007669"/>
    <property type="project" value="InterPro"/>
</dbReference>
<feature type="region of interest" description="Disordered" evidence="1">
    <location>
        <begin position="1"/>
        <end position="24"/>
    </location>
</feature>
<dbReference type="InterPro" id="IPR050463">
    <property type="entry name" value="Gfo/Idh/MocA_oxidrdct_glycsds"/>
</dbReference>
<evidence type="ECO:0000256" key="1">
    <source>
        <dbReference type="SAM" id="MobiDB-lite"/>
    </source>
</evidence>
<keyword evidence="4" id="KW-1185">Reference proteome</keyword>
<organism evidence="3 4">
    <name type="scientific">Stieleria bergensis</name>
    <dbReference type="NCBI Taxonomy" id="2528025"/>
    <lineage>
        <taxon>Bacteria</taxon>
        <taxon>Pseudomonadati</taxon>
        <taxon>Planctomycetota</taxon>
        <taxon>Planctomycetia</taxon>
        <taxon>Pirellulales</taxon>
        <taxon>Pirellulaceae</taxon>
        <taxon>Stieleria</taxon>
    </lineage>
</organism>
<dbReference type="SUPFAM" id="SSF51735">
    <property type="entry name" value="NAD(P)-binding Rossmann-fold domains"/>
    <property type="match status" value="1"/>
</dbReference>
<dbReference type="EMBL" id="CP036272">
    <property type="protein sequence ID" value="QDT59920.1"/>
    <property type="molecule type" value="Genomic_DNA"/>
</dbReference>
<dbReference type="OrthoDB" id="9781031at2"/>
<name>A0A517SUY8_9BACT</name>
<dbReference type="SUPFAM" id="SSF55347">
    <property type="entry name" value="Glyceraldehyde-3-phosphate dehydrogenase-like, C-terminal domain"/>
    <property type="match status" value="1"/>
</dbReference>
<dbReference type="Gene3D" id="3.40.50.720">
    <property type="entry name" value="NAD(P)-binding Rossmann-like Domain"/>
    <property type="match status" value="1"/>
</dbReference>
<evidence type="ECO:0000313" key="4">
    <source>
        <dbReference type="Proteomes" id="UP000315003"/>
    </source>
</evidence>
<evidence type="ECO:0000313" key="3">
    <source>
        <dbReference type="EMBL" id="QDT59920.1"/>
    </source>
</evidence>
<gene>
    <name evidence="3" type="ORF">SV7mr_24330</name>
</gene>
<dbReference type="Proteomes" id="UP000315003">
    <property type="component" value="Chromosome"/>
</dbReference>
<evidence type="ECO:0000259" key="2">
    <source>
        <dbReference type="Pfam" id="PF01408"/>
    </source>
</evidence>
<dbReference type="InterPro" id="IPR036291">
    <property type="entry name" value="NAD(P)-bd_dom_sf"/>
</dbReference>
<feature type="domain" description="Gfo/Idh/MocA-like oxidoreductase N-terminal" evidence="2">
    <location>
        <begin position="61"/>
        <end position="201"/>
    </location>
</feature>
<dbReference type="RefSeq" id="WP_145272086.1">
    <property type="nucleotide sequence ID" value="NZ_CP036272.1"/>
</dbReference>
<dbReference type="InterPro" id="IPR006311">
    <property type="entry name" value="TAT_signal"/>
</dbReference>
<dbReference type="PANTHER" id="PTHR43818">
    <property type="entry name" value="BCDNA.GH03377"/>
    <property type="match status" value="1"/>
</dbReference>
<dbReference type="AlphaFoldDB" id="A0A517SUY8"/>
<dbReference type="Gene3D" id="3.30.360.10">
    <property type="entry name" value="Dihydrodipicolinate Reductase, domain 2"/>
    <property type="match status" value="1"/>
</dbReference>
<dbReference type="PROSITE" id="PS51318">
    <property type="entry name" value="TAT"/>
    <property type="match status" value="1"/>
</dbReference>
<sequence length="441" mass="47882">MSNPTESRPIVDSNPTSANAGKYQEDRRDFIRGSGLMIAGGAIAGASAATKAIASSKQSKLRIAMVGCGRRCRQLLDAMASLDDDAIEITALVDNNRGRAQSVFRSIKSRHPERLADHCNLLTSGGSIRQPLLPHQALQDVDVVFITTPPVCQPGIAVDAITNHKHVFIEKPMAADLNGLKQVVNASAVAKEQGLTVHVGFQRQYDQRDLDLIAQVQQGGIGDIIYAKSYCNSGSLKKHVARSEKEQLAHWNQFNWTGGDVLLEQHVAGLDVLRRVIGRPLLTAQGQAGWASLSDAELANQQNAVQPSGHQQAGELAFQHQSIEFEFADHVSLISHTRRAANSWQRTGEWLYGTQGHADFSNGKLFDRSGNVTWQSAEPSASMVATQAQLRAFFASIRHGDAENQVDQASESTLMALLGQRAAQTSKLARMKSLRGELKLA</sequence>
<reference evidence="3 4" key="1">
    <citation type="submission" date="2019-02" db="EMBL/GenBank/DDBJ databases">
        <title>Deep-cultivation of Planctomycetes and their phenomic and genomic characterization uncovers novel biology.</title>
        <authorList>
            <person name="Wiegand S."/>
            <person name="Jogler M."/>
            <person name="Boedeker C."/>
            <person name="Pinto D."/>
            <person name="Vollmers J."/>
            <person name="Rivas-Marin E."/>
            <person name="Kohn T."/>
            <person name="Peeters S.H."/>
            <person name="Heuer A."/>
            <person name="Rast P."/>
            <person name="Oberbeckmann S."/>
            <person name="Bunk B."/>
            <person name="Jeske O."/>
            <person name="Meyerdierks A."/>
            <person name="Storesund J.E."/>
            <person name="Kallscheuer N."/>
            <person name="Luecker S."/>
            <person name="Lage O.M."/>
            <person name="Pohl T."/>
            <person name="Merkel B.J."/>
            <person name="Hornburger P."/>
            <person name="Mueller R.-W."/>
            <person name="Bruemmer F."/>
            <person name="Labrenz M."/>
            <person name="Spormann A.M."/>
            <person name="Op den Camp H."/>
            <person name="Overmann J."/>
            <person name="Amann R."/>
            <person name="Jetten M.S.M."/>
            <person name="Mascher T."/>
            <person name="Medema M.H."/>
            <person name="Devos D.P."/>
            <person name="Kaster A.-K."/>
            <person name="Ovreas L."/>
            <person name="Rohde M."/>
            <person name="Galperin M.Y."/>
            <person name="Jogler C."/>
        </authorList>
    </citation>
    <scope>NUCLEOTIDE SEQUENCE [LARGE SCALE GENOMIC DNA]</scope>
    <source>
        <strain evidence="3 4">SV_7m_r</strain>
    </source>
</reference>
<proteinExistence type="predicted"/>